<dbReference type="Proteomes" id="UP000727993">
    <property type="component" value="Unassembled WGS sequence"/>
</dbReference>
<evidence type="ECO:0000256" key="18">
    <source>
        <dbReference type="RuleBase" id="RU004249"/>
    </source>
</evidence>
<dbReference type="PROSITE" id="PS51671">
    <property type="entry name" value="ACT"/>
    <property type="match status" value="1"/>
</dbReference>
<dbReference type="Gene3D" id="3.30.2130.10">
    <property type="entry name" value="VC0802-like"/>
    <property type="match status" value="1"/>
</dbReference>
<gene>
    <name evidence="20" type="ORF">IPN02_08815</name>
</gene>
<evidence type="ECO:0000259" key="19">
    <source>
        <dbReference type="PROSITE" id="PS51671"/>
    </source>
</evidence>
<dbReference type="GO" id="GO:0005829">
    <property type="term" value="C:cytosol"/>
    <property type="evidence" value="ECO:0007669"/>
    <property type="project" value="TreeGrafter"/>
</dbReference>
<evidence type="ECO:0000256" key="15">
    <source>
        <dbReference type="ARBA" id="ARBA00047872"/>
    </source>
</evidence>
<dbReference type="NCBIfam" id="NF005155">
    <property type="entry name" value="PRK06635.1-4"/>
    <property type="match status" value="1"/>
</dbReference>
<keyword evidence="13" id="KW-0220">Diaminopimelate biosynthesis</keyword>
<feature type="binding site" evidence="16">
    <location>
        <position position="47"/>
    </location>
    <ligand>
        <name>substrate</name>
    </ligand>
</feature>
<keyword evidence="14" id="KW-0457">Lysine biosynthesis</keyword>
<dbReference type="Pfam" id="PF00696">
    <property type="entry name" value="AA_kinase"/>
    <property type="match status" value="1"/>
</dbReference>
<dbReference type="InterPro" id="IPR001341">
    <property type="entry name" value="Asp_kinase"/>
</dbReference>
<comment type="pathway">
    <text evidence="2 18">Amino-acid biosynthesis; L-lysine biosynthesis via DAP pathway; (S)-tetrahydrodipicolinate from L-aspartate: step 1/4.</text>
</comment>
<comment type="similarity">
    <text evidence="5 17">Belongs to the aspartokinase family.</text>
</comment>
<evidence type="ECO:0000256" key="4">
    <source>
        <dbReference type="ARBA" id="ARBA00005139"/>
    </source>
</evidence>
<name>A0A936TD38_9ACTN</name>
<dbReference type="SUPFAM" id="SSF55021">
    <property type="entry name" value="ACT-like"/>
    <property type="match status" value="2"/>
</dbReference>
<feature type="binding site" evidence="16">
    <location>
        <position position="184"/>
    </location>
    <ligand>
        <name>ATP</name>
        <dbReference type="ChEBI" id="CHEBI:30616"/>
    </ligand>
</feature>
<dbReference type="SUPFAM" id="SSF53633">
    <property type="entry name" value="Carbamate kinase-like"/>
    <property type="match status" value="1"/>
</dbReference>
<evidence type="ECO:0000256" key="5">
    <source>
        <dbReference type="ARBA" id="ARBA00010122"/>
    </source>
</evidence>
<dbReference type="InterPro" id="IPR036393">
    <property type="entry name" value="AceGlu_kinase-like_sf"/>
</dbReference>
<dbReference type="GO" id="GO:0004072">
    <property type="term" value="F:aspartate kinase activity"/>
    <property type="evidence" value="ECO:0007669"/>
    <property type="project" value="UniProtKB-EC"/>
</dbReference>
<dbReference type="InterPro" id="IPR001048">
    <property type="entry name" value="Asp/Glu/Uridylate_kinase"/>
</dbReference>
<keyword evidence="10 16" id="KW-0547">Nucleotide-binding</keyword>
<dbReference type="Gene3D" id="3.40.1160.10">
    <property type="entry name" value="Acetylglutamate kinase-like"/>
    <property type="match status" value="1"/>
</dbReference>
<dbReference type="PROSITE" id="PS00324">
    <property type="entry name" value="ASPARTOKINASE"/>
    <property type="match status" value="1"/>
</dbReference>
<dbReference type="EC" id="2.7.2.4" evidence="6 17"/>
<dbReference type="InterPro" id="IPR018042">
    <property type="entry name" value="Aspartate_kinase_CS"/>
</dbReference>
<evidence type="ECO:0000256" key="10">
    <source>
        <dbReference type="ARBA" id="ARBA00022741"/>
    </source>
</evidence>
<evidence type="ECO:0000256" key="8">
    <source>
        <dbReference type="ARBA" id="ARBA00022605"/>
    </source>
</evidence>
<dbReference type="CDD" id="cd04923">
    <property type="entry name" value="ACT_AK-LysC-DapG-like_2"/>
    <property type="match status" value="1"/>
</dbReference>
<evidence type="ECO:0000256" key="2">
    <source>
        <dbReference type="ARBA" id="ARBA00004766"/>
    </source>
</evidence>
<keyword evidence="11 17" id="KW-0418">Kinase</keyword>
<feature type="domain" description="ACT" evidence="19">
    <location>
        <begin position="264"/>
        <end position="344"/>
    </location>
</feature>
<dbReference type="InterPro" id="IPR054352">
    <property type="entry name" value="ACT_Aspartokinase"/>
</dbReference>
<dbReference type="GO" id="GO:0009090">
    <property type="term" value="P:homoserine biosynthetic process"/>
    <property type="evidence" value="ECO:0007669"/>
    <property type="project" value="TreeGrafter"/>
</dbReference>
<reference evidence="20 21" key="1">
    <citation type="submission" date="2020-10" db="EMBL/GenBank/DDBJ databases">
        <title>Connecting structure to function with the recovery of over 1000 high-quality activated sludge metagenome-assembled genomes encoding full-length rRNA genes using long-read sequencing.</title>
        <authorList>
            <person name="Singleton C.M."/>
            <person name="Petriglieri F."/>
            <person name="Kristensen J.M."/>
            <person name="Kirkegaard R.H."/>
            <person name="Michaelsen T.Y."/>
            <person name="Andersen M.H."/>
            <person name="Karst S.M."/>
            <person name="Dueholm M.S."/>
            <person name="Nielsen P.H."/>
            <person name="Albertsen M."/>
        </authorList>
    </citation>
    <scope>NUCLEOTIDE SEQUENCE [LARGE SCALE GENOMIC DNA]</scope>
    <source>
        <strain evidence="20">Lyne_18-Q3-R50-59_MAXAC.006</strain>
    </source>
</reference>
<dbReference type="Pfam" id="PF22468">
    <property type="entry name" value="ACT_9"/>
    <property type="match status" value="1"/>
</dbReference>
<dbReference type="EMBL" id="JADJZA010000006">
    <property type="protein sequence ID" value="MBK9296923.1"/>
    <property type="molecule type" value="Genomic_DNA"/>
</dbReference>
<evidence type="ECO:0000256" key="1">
    <source>
        <dbReference type="ARBA" id="ARBA00002843"/>
    </source>
</evidence>
<dbReference type="Pfam" id="PF01842">
    <property type="entry name" value="ACT"/>
    <property type="match status" value="1"/>
</dbReference>
<dbReference type="FunFam" id="3.40.1160.10:FF:000002">
    <property type="entry name" value="Aspartokinase"/>
    <property type="match status" value="1"/>
</dbReference>
<evidence type="ECO:0000313" key="21">
    <source>
        <dbReference type="Proteomes" id="UP000727993"/>
    </source>
</evidence>
<comment type="pathway">
    <text evidence="3 18">Amino-acid biosynthesis; L-methionine biosynthesis via de novo pathway; L-homoserine from L-aspartate: step 1/3.</text>
</comment>
<dbReference type="PANTHER" id="PTHR21499:SF3">
    <property type="entry name" value="ASPARTOKINASE"/>
    <property type="match status" value="1"/>
</dbReference>
<dbReference type="InterPro" id="IPR002912">
    <property type="entry name" value="ACT_dom"/>
</dbReference>
<dbReference type="NCBIfam" id="NF005154">
    <property type="entry name" value="PRK06635.1-2"/>
    <property type="match status" value="1"/>
</dbReference>
<dbReference type="PIRSF" id="PIRSF000726">
    <property type="entry name" value="Asp_kin"/>
    <property type="match status" value="1"/>
</dbReference>
<evidence type="ECO:0000313" key="20">
    <source>
        <dbReference type="EMBL" id="MBK9296923.1"/>
    </source>
</evidence>
<dbReference type="GO" id="GO:0019877">
    <property type="term" value="P:diaminopimelate biosynthetic process"/>
    <property type="evidence" value="ECO:0007669"/>
    <property type="project" value="UniProtKB-KW"/>
</dbReference>
<feature type="binding site" evidence="16">
    <location>
        <begin position="7"/>
        <end position="10"/>
    </location>
    <ligand>
        <name>ATP</name>
        <dbReference type="ChEBI" id="CHEBI:30616"/>
    </ligand>
</feature>
<dbReference type="GO" id="GO:0005524">
    <property type="term" value="F:ATP binding"/>
    <property type="evidence" value="ECO:0007669"/>
    <property type="project" value="UniProtKB-KW"/>
</dbReference>
<dbReference type="PANTHER" id="PTHR21499">
    <property type="entry name" value="ASPARTATE KINASE"/>
    <property type="match status" value="1"/>
</dbReference>
<evidence type="ECO:0000256" key="11">
    <source>
        <dbReference type="ARBA" id="ARBA00022777"/>
    </source>
</evidence>
<dbReference type="AlphaFoldDB" id="A0A936TD38"/>
<dbReference type="FunFam" id="3.30.2130.10:FF:000002">
    <property type="entry name" value="Aspartokinase"/>
    <property type="match status" value="1"/>
</dbReference>
<keyword evidence="9 17" id="KW-0808">Transferase</keyword>
<evidence type="ECO:0000256" key="7">
    <source>
        <dbReference type="ARBA" id="ARBA00016273"/>
    </source>
</evidence>
<evidence type="ECO:0000256" key="13">
    <source>
        <dbReference type="ARBA" id="ARBA00022915"/>
    </source>
</evidence>
<comment type="caution">
    <text evidence="20">The sequence shown here is derived from an EMBL/GenBank/DDBJ whole genome shotgun (WGS) entry which is preliminary data.</text>
</comment>
<evidence type="ECO:0000256" key="16">
    <source>
        <dbReference type="PIRSR" id="PIRSR000726-1"/>
    </source>
</evidence>
<comment type="function">
    <text evidence="1">Catalyzes the phosphorylation of the beta-carboxyl group of aspartic acid with ATP to yield 4-phospho-L-aspartate, which is involved in the branched biosynthetic pathway leading to the biosynthesis of amino acids lysine, threonine, isoleucine and methionine.</text>
</comment>
<dbReference type="InterPro" id="IPR005260">
    <property type="entry name" value="Asp_kin_monofn"/>
</dbReference>
<evidence type="ECO:0000256" key="14">
    <source>
        <dbReference type="ARBA" id="ARBA00023154"/>
    </source>
</evidence>
<evidence type="ECO:0000256" key="3">
    <source>
        <dbReference type="ARBA" id="ARBA00004986"/>
    </source>
</evidence>
<accession>A0A936TD38</accession>
<dbReference type="GO" id="GO:0009089">
    <property type="term" value="P:lysine biosynthetic process via diaminopimelate"/>
    <property type="evidence" value="ECO:0007669"/>
    <property type="project" value="InterPro"/>
</dbReference>
<proteinExistence type="inferred from homology"/>
<evidence type="ECO:0000256" key="12">
    <source>
        <dbReference type="ARBA" id="ARBA00022840"/>
    </source>
</evidence>
<feature type="binding site" evidence="16">
    <location>
        <begin position="173"/>
        <end position="174"/>
    </location>
    <ligand>
        <name>ATP</name>
        <dbReference type="ChEBI" id="CHEBI:30616"/>
    </ligand>
</feature>
<dbReference type="InterPro" id="IPR045865">
    <property type="entry name" value="ACT-like_dom_sf"/>
</dbReference>
<organism evidence="20 21">
    <name type="scientific">Candidatus Neomicrothrix subdominans</name>
    <dbReference type="NCBI Taxonomy" id="2954438"/>
    <lineage>
        <taxon>Bacteria</taxon>
        <taxon>Bacillati</taxon>
        <taxon>Actinomycetota</taxon>
        <taxon>Acidimicrobiia</taxon>
        <taxon>Acidimicrobiales</taxon>
        <taxon>Microthrixaceae</taxon>
        <taxon>Candidatus Neomicrothrix</taxon>
    </lineage>
</organism>
<keyword evidence="12 16" id="KW-0067">ATP-binding</keyword>
<dbReference type="InterPro" id="IPR041740">
    <property type="entry name" value="AKii-LysC-BS"/>
</dbReference>
<dbReference type="CDD" id="cd04261">
    <property type="entry name" value="AAK_AKii-LysC-BS"/>
    <property type="match status" value="1"/>
</dbReference>
<sequence length="413" mass="43912">MDTVVQKFGGTSVADADRIREVADNVARYRRRGDRVVLVVSAMGKETDHLLRLAEEVSSVRPGREMDMLITAGERKAVALVSMALADIGVPSASFTGSQAGFITDTNHMAAKIIEVKGDRIRAALDAGQVPVVAGSQGYSTDGDVTFLGRGGSDTTAVALAEMLGADSCELYTDVSGVFTTDPRLVPEATKIKRISFDEMLEMAATGCPKPAMRSVEYASRHGVALHVRSAFTWEPGTWIVEEEPDMEQAVIRGITQDPSQAKVTVANLPDRPGVAGTLFRALANRHVNVDMIVQNTSEAQKTDISFTVPHDELEVTLEEATALMGELGASGVSASADIARVSVIGAGMKSHPGVAATMFETLADNDINIDMISTSTIRISCVVAQVDAERAVRLLHKCFGLGDGDEAVEFDA</sequence>
<evidence type="ECO:0000256" key="9">
    <source>
        <dbReference type="ARBA" id="ARBA00022679"/>
    </source>
</evidence>
<comment type="catalytic activity">
    <reaction evidence="15 17">
        <text>L-aspartate + ATP = 4-phospho-L-aspartate + ADP</text>
        <dbReference type="Rhea" id="RHEA:23776"/>
        <dbReference type="ChEBI" id="CHEBI:29991"/>
        <dbReference type="ChEBI" id="CHEBI:30616"/>
        <dbReference type="ChEBI" id="CHEBI:57535"/>
        <dbReference type="ChEBI" id="CHEBI:456216"/>
        <dbReference type="EC" id="2.7.2.4"/>
    </reaction>
</comment>
<comment type="pathway">
    <text evidence="4 18">Amino-acid biosynthesis; L-threonine biosynthesis; L-threonine from L-aspartate: step 1/5.</text>
</comment>
<dbReference type="NCBIfam" id="TIGR00657">
    <property type="entry name" value="asp_kinases"/>
    <property type="match status" value="1"/>
</dbReference>
<evidence type="ECO:0000256" key="6">
    <source>
        <dbReference type="ARBA" id="ARBA00013059"/>
    </source>
</evidence>
<evidence type="ECO:0000256" key="17">
    <source>
        <dbReference type="RuleBase" id="RU003448"/>
    </source>
</evidence>
<feature type="binding site" evidence="16">
    <location>
        <position position="74"/>
    </location>
    <ligand>
        <name>substrate</name>
    </ligand>
</feature>
<dbReference type="CDD" id="cd04913">
    <property type="entry name" value="ACT_AKii-LysC-BS-like_1"/>
    <property type="match status" value="1"/>
</dbReference>
<keyword evidence="8 18" id="KW-0028">Amino-acid biosynthesis</keyword>
<protein>
    <recommendedName>
        <fullName evidence="7 17">Aspartokinase</fullName>
        <ecNumber evidence="6 17">2.7.2.4</ecNumber>
    </recommendedName>
</protein>